<dbReference type="PANTHER" id="PTHR30069:SF29">
    <property type="entry name" value="HEMOGLOBIN AND HEMOGLOBIN-HAPTOGLOBIN-BINDING PROTEIN 1-RELATED"/>
    <property type="match status" value="1"/>
</dbReference>
<dbReference type="InterPro" id="IPR037066">
    <property type="entry name" value="Plug_dom_sf"/>
</dbReference>
<sequence>MSISFLNGQSKSISFSYNQINLQDAIQQLIDNYQLPLIYPSNIDDNKISTECINCEIDSVLTLLLYNTNYSWKNINEQYTIYKIDRGPYTITGQIIDKLSNETIPYANVFIPLLDMGTISNDEGIFSLSGIESRICTLYVSYIGYETQKEPIYFSNNKEPHIEIVLKQKIINSKNIFIRGKAREFMGLSNDPGRISFSPKHISTLPTIGEVDIFRALQLLPGIHQGLGGTAELYIRGGRPDQNLLIIDGMPIYQKTHMFGFLSSIQSAAVKDIQVYKGGYPARFGGRTSGLIEITNRVGNTITPHIKLYTNFTINSAQIELPIFSKGSFIVTARQCNNIVSTQLYKSVKDFITGDDNFNLISISANDEQKTTYKPKFTFKDINAVLSYLISPRNRISLTYTNGADLINEKRVFYGFETILENDSTSINEETEWSNQGAILNWSYYLNSNWQTKLSIAKTGFISQYNSKLFNDGNDLDNFPQQTSDEKNIFSNQIYRLHQIIKVVPNHRIEIGLNRSVLSTDYKTERRLESSSEQNSLNQNSYLQSVYAQDKWFISKLLTINVGLRNTYYSETKSSDFTPRLSGSFKVTPSITIEAAMGKYNQYTHQFNSNLSTRGTHGTWLLSSGRVPVISSTSSHSSLYWKNSDYDLSLSYYQRNSSGHYDFGRYISPIPILSDQNNNEYNSPNDLTGNEETTGAELFIRRKNKQINGWISYQSNNTEYSFNDIDEGRLFKADHDVTHEFKSVLMTSVLDYDLTANWSYSSGRVYTHPNDINKTNDFQIVFNPGSRNNERLDPVHHLDISISKKYIFNRLQLDIGLSIYNIYNRENVSHKRYNPYASGSIISDVIMLGVTPTFFIQASL</sequence>
<dbReference type="PANTHER" id="PTHR30069">
    <property type="entry name" value="TONB-DEPENDENT OUTER MEMBRANE RECEPTOR"/>
    <property type="match status" value="1"/>
</dbReference>
<evidence type="ECO:0000259" key="7">
    <source>
        <dbReference type="Pfam" id="PF07715"/>
    </source>
</evidence>
<dbReference type="GO" id="GO:0009279">
    <property type="term" value="C:cell outer membrane"/>
    <property type="evidence" value="ECO:0007669"/>
    <property type="project" value="UniProtKB-SubCell"/>
</dbReference>
<dbReference type="InterPro" id="IPR012910">
    <property type="entry name" value="Plug_dom"/>
</dbReference>
<organism evidence="8">
    <name type="scientific">marine metagenome</name>
    <dbReference type="NCBI Taxonomy" id="408172"/>
    <lineage>
        <taxon>unclassified sequences</taxon>
        <taxon>metagenomes</taxon>
        <taxon>ecological metagenomes</taxon>
    </lineage>
</organism>
<keyword evidence="2" id="KW-0813">Transport</keyword>
<protein>
    <recommendedName>
        <fullName evidence="7">TonB-dependent receptor plug domain-containing protein</fullName>
    </recommendedName>
</protein>
<feature type="domain" description="TonB-dependent receptor plug" evidence="7">
    <location>
        <begin position="211"/>
        <end position="290"/>
    </location>
</feature>
<dbReference type="Pfam" id="PF07715">
    <property type="entry name" value="Plug"/>
    <property type="match status" value="1"/>
</dbReference>
<comment type="subcellular location">
    <subcellularLocation>
        <location evidence="1">Cell outer membrane</location>
        <topology evidence="1">Multi-pass membrane protein</topology>
    </subcellularLocation>
</comment>
<dbReference type="GO" id="GO:0044718">
    <property type="term" value="P:siderophore transmembrane transport"/>
    <property type="evidence" value="ECO:0007669"/>
    <property type="project" value="TreeGrafter"/>
</dbReference>
<keyword evidence="4" id="KW-0732">Signal</keyword>
<keyword evidence="3" id="KW-0812">Transmembrane</keyword>
<evidence type="ECO:0000256" key="3">
    <source>
        <dbReference type="ARBA" id="ARBA00022692"/>
    </source>
</evidence>
<evidence type="ECO:0000256" key="2">
    <source>
        <dbReference type="ARBA" id="ARBA00022448"/>
    </source>
</evidence>
<gene>
    <name evidence="8" type="ORF">METZ01_LOCUS39202</name>
</gene>
<dbReference type="Gene3D" id="2.170.130.10">
    <property type="entry name" value="TonB-dependent receptor, plug domain"/>
    <property type="match status" value="1"/>
</dbReference>
<keyword evidence="6" id="KW-0998">Cell outer membrane</keyword>
<proteinExistence type="predicted"/>
<dbReference type="AlphaFoldDB" id="A0A381R655"/>
<keyword evidence="5" id="KW-0472">Membrane</keyword>
<dbReference type="Pfam" id="PF13715">
    <property type="entry name" value="CarbopepD_reg_2"/>
    <property type="match status" value="1"/>
</dbReference>
<dbReference type="InterPro" id="IPR036942">
    <property type="entry name" value="Beta-barrel_TonB_sf"/>
</dbReference>
<dbReference type="InterPro" id="IPR008969">
    <property type="entry name" value="CarboxyPept-like_regulatory"/>
</dbReference>
<evidence type="ECO:0000256" key="4">
    <source>
        <dbReference type="ARBA" id="ARBA00022729"/>
    </source>
</evidence>
<evidence type="ECO:0000256" key="1">
    <source>
        <dbReference type="ARBA" id="ARBA00004571"/>
    </source>
</evidence>
<evidence type="ECO:0000256" key="6">
    <source>
        <dbReference type="ARBA" id="ARBA00023237"/>
    </source>
</evidence>
<dbReference type="InterPro" id="IPR039426">
    <property type="entry name" value="TonB-dep_rcpt-like"/>
</dbReference>
<dbReference type="EMBL" id="UINC01001677">
    <property type="protein sequence ID" value="SUZ86348.1"/>
    <property type="molecule type" value="Genomic_DNA"/>
</dbReference>
<dbReference type="GO" id="GO:0015344">
    <property type="term" value="F:siderophore uptake transmembrane transporter activity"/>
    <property type="evidence" value="ECO:0007669"/>
    <property type="project" value="TreeGrafter"/>
</dbReference>
<evidence type="ECO:0000313" key="8">
    <source>
        <dbReference type="EMBL" id="SUZ86348.1"/>
    </source>
</evidence>
<dbReference type="SUPFAM" id="SSF56935">
    <property type="entry name" value="Porins"/>
    <property type="match status" value="1"/>
</dbReference>
<name>A0A381R655_9ZZZZ</name>
<reference evidence="8" key="1">
    <citation type="submission" date="2018-05" db="EMBL/GenBank/DDBJ databases">
        <authorList>
            <person name="Lanie J.A."/>
            <person name="Ng W.-L."/>
            <person name="Kazmierczak K.M."/>
            <person name="Andrzejewski T.M."/>
            <person name="Davidsen T.M."/>
            <person name="Wayne K.J."/>
            <person name="Tettelin H."/>
            <person name="Glass J.I."/>
            <person name="Rusch D."/>
            <person name="Podicherti R."/>
            <person name="Tsui H.-C.T."/>
            <person name="Winkler M.E."/>
        </authorList>
    </citation>
    <scope>NUCLEOTIDE SEQUENCE</scope>
</reference>
<evidence type="ECO:0000256" key="5">
    <source>
        <dbReference type="ARBA" id="ARBA00023136"/>
    </source>
</evidence>
<dbReference type="SUPFAM" id="SSF49464">
    <property type="entry name" value="Carboxypeptidase regulatory domain-like"/>
    <property type="match status" value="1"/>
</dbReference>
<accession>A0A381R655</accession>
<dbReference type="Gene3D" id="2.40.170.20">
    <property type="entry name" value="TonB-dependent receptor, beta-barrel domain"/>
    <property type="match status" value="1"/>
</dbReference>